<dbReference type="SUPFAM" id="SSF52540">
    <property type="entry name" value="P-loop containing nucleoside triphosphate hydrolases"/>
    <property type="match status" value="1"/>
</dbReference>
<gene>
    <name evidence="2" type="ORF">NEE01_14210</name>
</gene>
<evidence type="ECO:0000256" key="1">
    <source>
        <dbReference type="SAM" id="Coils"/>
    </source>
</evidence>
<feature type="coiled-coil region" evidence="1">
    <location>
        <begin position="311"/>
        <end position="338"/>
    </location>
</feature>
<dbReference type="GO" id="GO:0000731">
    <property type="term" value="P:DNA synthesis involved in DNA repair"/>
    <property type="evidence" value="ECO:0007669"/>
    <property type="project" value="TreeGrafter"/>
</dbReference>
<feature type="coiled-coil region" evidence="1">
    <location>
        <begin position="237"/>
        <end position="264"/>
    </location>
</feature>
<organism evidence="2 3">
    <name type="scientific">Sphingomonas lycopersici</name>
    <dbReference type="NCBI Taxonomy" id="2951807"/>
    <lineage>
        <taxon>Bacteria</taxon>
        <taxon>Pseudomonadati</taxon>
        <taxon>Pseudomonadota</taxon>
        <taxon>Alphaproteobacteria</taxon>
        <taxon>Sphingomonadales</taxon>
        <taxon>Sphingomonadaceae</taxon>
        <taxon>Sphingomonas</taxon>
    </lineage>
</organism>
<dbReference type="PANTHER" id="PTHR32182">
    <property type="entry name" value="DNA REPLICATION AND REPAIR PROTEIN RECF"/>
    <property type="match status" value="1"/>
</dbReference>
<dbReference type="Proteomes" id="UP001165565">
    <property type="component" value="Unassembled WGS sequence"/>
</dbReference>
<keyword evidence="3" id="KW-1185">Reference proteome</keyword>
<proteinExistence type="predicted"/>
<dbReference type="AlphaFoldDB" id="A0AA41ZAC0"/>
<dbReference type="GO" id="GO:0006302">
    <property type="term" value="P:double-strand break repair"/>
    <property type="evidence" value="ECO:0007669"/>
    <property type="project" value="TreeGrafter"/>
</dbReference>
<protein>
    <submittedName>
        <fullName evidence="2">DNA primase</fullName>
    </submittedName>
</protein>
<evidence type="ECO:0000313" key="3">
    <source>
        <dbReference type="Proteomes" id="UP001165565"/>
    </source>
</evidence>
<name>A0AA41ZAC0_9SPHN</name>
<dbReference type="RefSeq" id="WP_265269370.1">
    <property type="nucleotide sequence ID" value="NZ_JANFAV010000010.1"/>
</dbReference>
<dbReference type="Gene3D" id="3.40.50.300">
    <property type="entry name" value="P-loop containing nucleotide triphosphate hydrolases"/>
    <property type="match status" value="2"/>
</dbReference>
<reference evidence="2" key="1">
    <citation type="submission" date="2022-06" db="EMBL/GenBank/DDBJ databases">
        <title>Sphingomonas sp. nov. isolated from rhizosphere soil of tomato.</title>
        <authorList>
            <person name="Dong H."/>
            <person name="Gao R."/>
        </authorList>
    </citation>
    <scope>NUCLEOTIDE SEQUENCE</scope>
    <source>
        <strain evidence="2">MMSM24</strain>
    </source>
</reference>
<evidence type="ECO:0000313" key="2">
    <source>
        <dbReference type="EMBL" id="MCW6535934.1"/>
    </source>
</evidence>
<dbReference type="Pfam" id="PF13555">
    <property type="entry name" value="AAA_29"/>
    <property type="match status" value="1"/>
</dbReference>
<dbReference type="InterPro" id="IPR027417">
    <property type="entry name" value="P-loop_NTPase"/>
</dbReference>
<feature type="coiled-coil region" evidence="1">
    <location>
        <begin position="438"/>
        <end position="465"/>
    </location>
</feature>
<feature type="coiled-coil region" evidence="1">
    <location>
        <begin position="857"/>
        <end position="907"/>
    </location>
</feature>
<dbReference type="EMBL" id="JANFAV010000010">
    <property type="protein sequence ID" value="MCW6535934.1"/>
    <property type="molecule type" value="Genomic_DNA"/>
</dbReference>
<sequence>MMQLVHIALVQWHLFGREDLSIAGDTAILGQNRSGKSTLIDLIQAVMTGGSRRWYQFNRSAGETGSRKSERTLRGYCLGQLNEHEFLREEAVTHIALVFDDPDGIRPPVSVGLCIEASVIDEAQVVGRYIAPGIRIDTNLLVEQLEGDQQRSAPWALARERLEQACSAAGTALIRPDGPRNHIREYMRQLFTGRRHSDPERFVRAFVMALSFEDMRSVEGFVHNFLLAKNDIDIGELRDSIQRYRDIQKDIHELERRLEALRALAALVADFVALLEREEVARGVARLAALIEAGSALLANLKERRDNRAALDDIRREIERCDAEIAALREQQESLVAQSVAEGAAGKRAVVLSELKAADLARASVLKRLEARFLGVALAASLLDHRERLAPLKLGALFQSLEALRNGSQGLEPPRWPREPFEMEELIVAAREVAIANIGKIRDRRDEAIAQRHKLQEEINGLVERRDRARSGQVALDDRTVRLMAALEREDMRARALCQVTEIIDPDWREAAEALLGRDREAILVEPEHASRAVEILRSGRDSFRGCRVVNTRRLAEQPPGFDAGSLATVFASEDALALAFIRFRTGQVRMAETQAELLGGGRAIMRDGAYNSGIIVEVLRTQDLKIGRAAAPLMETELARQIEERQGWLATHLDAERFHDDIRRKLEPLIEAVAETDRLDVLVSLIDQQDQTRTDLQKRLDRIAATVDPAIQEGLDRVKLQLDSATEEKNELIGRRGGLTQAGTEIQRRLDAGDGQPGSWFCLRTRRVMFKDRVRSRTQLSALSETYIAQRTKPLSRVAQDMQKRADEARDAYRAREGEIREALGHYRASFDSTAPVAVQGSITAEIRPWVASNVQALEENELIQYRRQADEAAEQIGRLFRTAFIHELNARFNDLKTELDNLTRALKARPLHGEIYTLHARPKEEFASLHRLARESENDDQVFDALFGRGEPRDEEHARALAEVERLLSDEALDFTAYQDYRNYYSFDLRMEDVEKGRQTSYDKRKGTASGAERQVPYYVVIGAALASIYHGARRQYDQAELGLGLAVFDEAFSKMDGPNQRTLLEFYDDIGLQVVIAAPSEKRSVVYENLDSVIDVFRHGDSASAETIRIKAHARTQMRAANPQHLSDAALAARLDPPTSDAAE</sequence>
<accession>A0AA41ZAC0</accession>
<dbReference type="Pfam" id="PF13558">
    <property type="entry name" value="SbcC_Walker_B"/>
    <property type="match status" value="1"/>
</dbReference>
<dbReference type="PANTHER" id="PTHR32182:SF0">
    <property type="entry name" value="DNA REPLICATION AND REPAIR PROTEIN RECF"/>
    <property type="match status" value="1"/>
</dbReference>
<comment type="caution">
    <text evidence="2">The sequence shown here is derived from an EMBL/GenBank/DDBJ whole genome shotgun (WGS) entry which is preliminary data.</text>
</comment>
<keyword evidence="1" id="KW-0175">Coiled coil</keyword>